<dbReference type="Proteomes" id="UP000019478">
    <property type="component" value="Unassembled WGS sequence"/>
</dbReference>
<keyword evidence="1" id="KW-1133">Transmembrane helix</keyword>
<accession>W9XCK8</accession>
<keyword evidence="3" id="KW-1185">Reference proteome</keyword>
<sequence length="371" mass="39649">MLAHPDWVAANLLQCTAGTVQSVTVIPAVSHPTPMGPMICSSGIYAHHPPPPILAALVLVLLACKTAATTAYQPVTVTAEAAETDCGFQGDGDTYGLGVRLGAYIQWLTSILAYNLSEEEAAAMRGVNTSFQIAMLAGLLVITVQRGSSLYAAEAYVVLLFALGGICSAATSPWKPKKRDRFGGMSRLAPSNVGALIRISLGTTLCAYGLWYSFQGLDHMRQNRCSRFAFIFARVSLYGWTRTLLKVVFTLGSLAALVLVANNVLVVILDCYEWLQNWTNADDDDQSTADAEINQPSWVTASISLLGLGLLVVAVELTLAWNHVRGVYSCGSTGQLFPLVVGCSGLLRLVYKLVSDFIHGSLKFGHAAAES</sequence>
<dbReference type="AlphaFoldDB" id="W9XCK8"/>
<protein>
    <submittedName>
        <fullName evidence="2">Uncharacterized protein</fullName>
    </submittedName>
</protein>
<evidence type="ECO:0000256" key="1">
    <source>
        <dbReference type="SAM" id="Phobius"/>
    </source>
</evidence>
<organism evidence="2 3">
    <name type="scientific">Capronia epimyces CBS 606.96</name>
    <dbReference type="NCBI Taxonomy" id="1182542"/>
    <lineage>
        <taxon>Eukaryota</taxon>
        <taxon>Fungi</taxon>
        <taxon>Dikarya</taxon>
        <taxon>Ascomycota</taxon>
        <taxon>Pezizomycotina</taxon>
        <taxon>Eurotiomycetes</taxon>
        <taxon>Chaetothyriomycetidae</taxon>
        <taxon>Chaetothyriales</taxon>
        <taxon>Herpotrichiellaceae</taxon>
        <taxon>Capronia</taxon>
    </lineage>
</organism>
<proteinExistence type="predicted"/>
<feature type="transmembrane region" description="Helical" evidence="1">
    <location>
        <begin position="195"/>
        <end position="214"/>
    </location>
</feature>
<comment type="caution">
    <text evidence="2">The sequence shown here is derived from an EMBL/GenBank/DDBJ whole genome shotgun (WGS) entry which is preliminary data.</text>
</comment>
<feature type="transmembrane region" description="Helical" evidence="1">
    <location>
        <begin position="156"/>
        <end position="174"/>
    </location>
</feature>
<keyword evidence="1" id="KW-0472">Membrane</keyword>
<dbReference type="eggNOG" id="ENOG502RSGN">
    <property type="taxonomic scope" value="Eukaryota"/>
</dbReference>
<dbReference type="HOGENOM" id="CLU_059578_0_0_1"/>
<gene>
    <name evidence="2" type="ORF">A1O3_09388</name>
</gene>
<dbReference type="RefSeq" id="XP_007737672.1">
    <property type="nucleotide sequence ID" value="XM_007739482.1"/>
</dbReference>
<evidence type="ECO:0000313" key="2">
    <source>
        <dbReference type="EMBL" id="EXJ78227.1"/>
    </source>
</evidence>
<feature type="transmembrane region" description="Helical" evidence="1">
    <location>
        <begin position="247"/>
        <end position="269"/>
    </location>
</feature>
<feature type="transmembrane region" description="Helical" evidence="1">
    <location>
        <begin position="303"/>
        <end position="324"/>
    </location>
</feature>
<name>W9XCK8_9EURO</name>
<evidence type="ECO:0000313" key="3">
    <source>
        <dbReference type="Proteomes" id="UP000019478"/>
    </source>
</evidence>
<dbReference type="GeneID" id="19173472"/>
<dbReference type="OrthoDB" id="4121249at2759"/>
<reference evidence="2 3" key="1">
    <citation type="submission" date="2013-03" db="EMBL/GenBank/DDBJ databases">
        <title>The Genome Sequence of Capronia epimyces CBS 606.96.</title>
        <authorList>
            <consortium name="The Broad Institute Genomics Platform"/>
            <person name="Cuomo C."/>
            <person name="de Hoog S."/>
            <person name="Gorbushina A."/>
            <person name="Walker B."/>
            <person name="Young S.K."/>
            <person name="Zeng Q."/>
            <person name="Gargeya S."/>
            <person name="Fitzgerald M."/>
            <person name="Haas B."/>
            <person name="Abouelleil A."/>
            <person name="Allen A.W."/>
            <person name="Alvarado L."/>
            <person name="Arachchi H.M."/>
            <person name="Berlin A.M."/>
            <person name="Chapman S.B."/>
            <person name="Gainer-Dewar J."/>
            <person name="Goldberg J."/>
            <person name="Griggs A."/>
            <person name="Gujja S."/>
            <person name="Hansen M."/>
            <person name="Howarth C."/>
            <person name="Imamovic A."/>
            <person name="Ireland A."/>
            <person name="Larimer J."/>
            <person name="McCowan C."/>
            <person name="Murphy C."/>
            <person name="Pearson M."/>
            <person name="Poon T.W."/>
            <person name="Priest M."/>
            <person name="Roberts A."/>
            <person name="Saif S."/>
            <person name="Shea T."/>
            <person name="Sisk P."/>
            <person name="Sykes S."/>
            <person name="Wortman J."/>
            <person name="Nusbaum C."/>
            <person name="Birren B."/>
        </authorList>
    </citation>
    <scope>NUCLEOTIDE SEQUENCE [LARGE SCALE GENOMIC DNA]</scope>
    <source>
        <strain evidence="2 3">CBS 606.96</strain>
    </source>
</reference>
<dbReference type="EMBL" id="AMGY01000009">
    <property type="protein sequence ID" value="EXJ78227.1"/>
    <property type="molecule type" value="Genomic_DNA"/>
</dbReference>
<keyword evidence="1" id="KW-0812">Transmembrane</keyword>